<keyword evidence="1" id="KW-0812">Transmembrane</keyword>
<dbReference type="Proteomes" id="UP001431429">
    <property type="component" value="Unassembled WGS sequence"/>
</dbReference>
<evidence type="ECO:0000313" key="2">
    <source>
        <dbReference type="EMBL" id="MCM2392085.1"/>
    </source>
</evidence>
<organism evidence="2 3">
    <name type="scientific">Streptomyces albipurpureus</name>
    <dbReference type="NCBI Taxonomy" id="2897419"/>
    <lineage>
        <taxon>Bacteria</taxon>
        <taxon>Bacillati</taxon>
        <taxon>Actinomycetota</taxon>
        <taxon>Actinomycetes</taxon>
        <taxon>Kitasatosporales</taxon>
        <taxon>Streptomycetaceae</taxon>
        <taxon>Streptomyces</taxon>
    </lineage>
</organism>
<dbReference type="EMBL" id="JAMQAW010000036">
    <property type="protein sequence ID" value="MCM2392085.1"/>
    <property type="molecule type" value="Genomic_DNA"/>
</dbReference>
<accession>A0ABT0UUE4</accession>
<feature type="transmembrane region" description="Helical" evidence="1">
    <location>
        <begin position="6"/>
        <end position="32"/>
    </location>
</feature>
<reference evidence="2" key="1">
    <citation type="submission" date="2022-06" db="EMBL/GenBank/DDBJ databases">
        <title>Genome public.</title>
        <authorList>
            <person name="Sun Q."/>
        </authorList>
    </citation>
    <scope>NUCLEOTIDE SEQUENCE</scope>
    <source>
        <strain evidence="2">CWNU-1</strain>
    </source>
</reference>
<name>A0ABT0UUE4_9ACTN</name>
<feature type="transmembrane region" description="Helical" evidence="1">
    <location>
        <begin position="84"/>
        <end position="106"/>
    </location>
</feature>
<protein>
    <submittedName>
        <fullName evidence="2">DUF1772 domain-containing protein</fullName>
    </submittedName>
</protein>
<feature type="transmembrane region" description="Helical" evidence="1">
    <location>
        <begin position="53"/>
        <end position="72"/>
    </location>
</feature>
<dbReference type="InterPro" id="IPR013901">
    <property type="entry name" value="Anthrone_oxy"/>
</dbReference>
<dbReference type="Pfam" id="PF08592">
    <property type="entry name" value="Anthrone_oxy"/>
    <property type="match status" value="1"/>
</dbReference>
<dbReference type="RefSeq" id="WP_250922398.1">
    <property type="nucleotide sequence ID" value="NZ_JAMQAW010000036.1"/>
</dbReference>
<feature type="transmembrane region" description="Helical" evidence="1">
    <location>
        <begin position="136"/>
        <end position="155"/>
    </location>
</feature>
<sequence>MADVFLALAIISTGLYSGFMLTFQTGIMPAFAQLTDEQFLAAMRRINEVVPRPLFLLTFVSIIVFPALALVFPVDDLSGDQRRFIIAGLVCAALNHLITVAGNVPLNNALEAAARATQSPGDDQLRMAFEPRWNRFHLMRTLLAVTAFVLLVSAAL</sequence>
<proteinExistence type="predicted"/>
<evidence type="ECO:0000313" key="3">
    <source>
        <dbReference type="Proteomes" id="UP001431429"/>
    </source>
</evidence>
<keyword evidence="1" id="KW-1133">Transmembrane helix</keyword>
<keyword evidence="1" id="KW-0472">Membrane</keyword>
<evidence type="ECO:0000256" key="1">
    <source>
        <dbReference type="SAM" id="Phobius"/>
    </source>
</evidence>
<comment type="caution">
    <text evidence="2">The sequence shown here is derived from an EMBL/GenBank/DDBJ whole genome shotgun (WGS) entry which is preliminary data.</text>
</comment>
<keyword evidence="3" id="KW-1185">Reference proteome</keyword>
<gene>
    <name evidence="2" type="ORF">NBG84_28005</name>
</gene>